<accession>A0A194S721</accession>
<name>A0A194S721_RHOGW</name>
<evidence type="ECO:0000313" key="2">
    <source>
        <dbReference type="Proteomes" id="UP000053890"/>
    </source>
</evidence>
<dbReference type="AlphaFoldDB" id="A0A194S721"/>
<organism evidence="1 2">
    <name type="scientific">Rhodotorula graminis (strain WP1)</name>
    <dbReference type="NCBI Taxonomy" id="578459"/>
    <lineage>
        <taxon>Eukaryota</taxon>
        <taxon>Fungi</taxon>
        <taxon>Dikarya</taxon>
        <taxon>Basidiomycota</taxon>
        <taxon>Pucciniomycotina</taxon>
        <taxon>Microbotryomycetes</taxon>
        <taxon>Sporidiobolales</taxon>
        <taxon>Sporidiobolaceae</taxon>
        <taxon>Rhodotorula</taxon>
    </lineage>
</organism>
<dbReference type="RefSeq" id="XP_018271265.1">
    <property type="nucleotide sequence ID" value="XM_018414271.1"/>
</dbReference>
<proteinExistence type="predicted"/>
<dbReference type="SUPFAM" id="SSF144232">
    <property type="entry name" value="HIT/MYND zinc finger-like"/>
    <property type="match status" value="1"/>
</dbReference>
<keyword evidence="2" id="KW-1185">Reference proteome</keyword>
<reference evidence="1 2" key="1">
    <citation type="journal article" date="2015" name="Front. Microbiol.">
        <title>Genome sequence of the plant growth promoting endophytic yeast Rhodotorula graminis WP1.</title>
        <authorList>
            <person name="Firrincieli A."/>
            <person name="Otillar R."/>
            <person name="Salamov A."/>
            <person name="Schmutz J."/>
            <person name="Khan Z."/>
            <person name="Redman R.S."/>
            <person name="Fleck N.D."/>
            <person name="Lindquist E."/>
            <person name="Grigoriev I.V."/>
            <person name="Doty S.L."/>
        </authorList>
    </citation>
    <scope>NUCLEOTIDE SEQUENCE [LARGE SCALE GENOMIC DNA]</scope>
    <source>
        <strain evidence="1 2">WP1</strain>
    </source>
</reference>
<sequence>MSTPQPQPCVVRGAQTKNRCSACARAGVDLFFCSTAHQQLVWKVHRMVCGPDKAKPLMPPPLEEDELPAIFDALHLEIPYEDFQRDITSLTLTQASQAVRRGKITLARGMAVLWGEPADDFPLYMVTGLVGSRGITWLAAHPTVDGWLLGLRPYTYKYARIPTDVKAVYHFPARYVAAALEIALDLADDADSTTLLRHRSLLLAGILQKVPPPPSGVIISAVQQFVDSCLVYDSFEQAVAKFGGVLNVVKPVLAIELSLQLHGDGRISHCVVIPPTSAT</sequence>
<dbReference type="EMBL" id="KQ474078">
    <property type="protein sequence ID" value="KPV75216.1"/>
    <property type="molecule type" value="Genomic_DNA"/>
</dbReference>
<dbReference type="OrthoDB" id="407198at2759"/>
<dbReference type="Proteomes" id="UP000053890">
    <property type="component" value="Unassembled WGS sequence"/>
</dbReference>
<gene>
    <name evidence="1" type="ORF">RHOBADRAFT_43705</name>
</gene>
<dbReference type="GeneID" id="28974719"/>
<evidence type="ECO:0000313" key="1">
    <source>
        <dbReference type="EMBL" id="KPV75216.1"/>
    </source>
</evidence>
<dbReference type="Gene3D" id="6.10.140.2220">
    <property type="match status" value="1"/>
</dbReference>
<protein>
    <submittedName>
        <fullName evidence="1">Uncharacterized protein</fullName>
    </submittedName>
</protein>